<evidence type="ECO:0000256" key="6">
    <source>
        <dbReference type="ARBA" id="ARBA00022989"/>
    </source>
</evidence>
<keyword evidence="7 8" id="KW-0472">Membrane</keyword>
<dbReference type="OrthoDB" id="2148512at2"/>
<dbReference type="RefSeq" id="WP_146624173.1">
    <property type="nucleotide sequence ID" value="NZ_BJCC01000038.1"/>
</dbReference>
<dbReference type="GO" id="GO:0008360">
    <property type="term" value="P:regulation of cell shape"/>
    <property type="evidence" value="ECO:0007669"/>
    <property type="project" value="UniProtKB-KW"/>
</dbReference>
<organism evidence="9 10">
    <name type="scientific">Enterococcus florum</name>
    <dbReference type="NCBI Taxonomy" id="2480627"/>
    <lineage>
        <taxon>Bacteria</taxon>
        <taxon>Bacillati</taxon>
        <taxon>Bacillota</taxon>
        <taxon>Bacilli</taxon>
        <taxon>Lactobacillales</taxon>
        <taxon>Enterococcaceae</taxon>
        <taxon>Enterococcus</taxon>
    </lineage>
</organism>
<proteinExistence type="inferred from homology"/>
<dbReference type="AlphaFoldDB" id="A0A4P5PTG4"/>
<evidence type="ECO:0000256" key="7">
    <source>
        <dbReference type="ARBA" id="ARBA00023136"/>
    </source>
</evidence>
<dbReference type="Pfam" id="PF04093">
    <property type="entry name" value="MreD"/>
    <property type="match status" value="1"/>
</dbReference>
<evidence type="ECO:0000256" key="3">
    <source>
        <dbReference type="ARBA" id="ARBA00022475"/>
    </source>
</evidence>
<keyword evidence="4 8" id="KW-0812">Transmembrane</keyword>
<evidence type="ECO:0000256" key="4">
    <source>
        <dbReference type="ARBA" id="ARBA00022692"/>
    </source>
</evidence>
<evidence type="ECO:0000313" key="9">
    <source>
        <dbReference type="EMBL" id="GCF95803.1"/>
    </source>
</evidence>
<gene>
    <name evidence="9" type="primary">mreD</name>
    <name evidence="9" type="ORF">NRIC_36940</name>
</gene>
<evidence type="ECO:0000256" key="8">
    <source>
        <dbReference type="SAM" id="Phobius"/>
    </source>
</evidence>
<feature type="transmembrane region" description="Helical" evidence="8">
    <location>
        <begin position="149"/>
        <end position="167"/>
    </location>
</feature>
<keyword evidence="6 8" id="KW-1133">Transmembrane helix</keyword>
<keyword evidence="3" id="KW-1003">Cell membrane</keyword>
<reference evidence="10" key="1">
    <citation type="submission" date="2019-02" db="EMBL/GenBank/DDBJ databases">
        <title>Draft genome sequence of Enterococcus sp. Gos25-1.</title>
        <authorList>
            <person name="Tanaka N."/>
            <person name="Shiwa Y."/>
            <person name="Fujita N."/>
        </authorList>
    </citation>
    <scope>NUCLEOTIDE SEQUENCE [LARGE SCALE GENOMIC DNA]</scope>
    <source>
        <strain evidence="10">Gos25-1</strain>
    </source>
</reference>
<accession>A0A4P5PTG4</accession>
<comment type="caution">
    <text evidence="9">The sequence shown here is derived from an EMBL/GenBank/DDBJ whole genome shotgun (WGS) entry which is preliminary data.</text>
</comment>
<evidence type="ECO:0000256" key="2">
    <source>
        <dbReference type="ARBA" id="ARBA00007776"/>
    </source>
</evidence>
<dbReference type="Proteomes" id="UP000290567">
    <property type="component" value="Unassembled WGS sequence"/>
</dbReference>
<keyword evidence="10" id="KW-1185">Reference proteome</keyword>
<protein>
    <submittedName>
        <fullName evidence="9">Rod shape-determining protein MreD</fullName>
    </submittedName>
</protein>
<evidence type="ECO:0000256" key="5">
    <source>
        <dbReference type="ARBA" id="ARBA00022960"/>
    </source>
</evidence>
<feature type="transmembrane region" description="Helical" evidence="8">
    <location>
        <begin position="108"/>
        <end position="129"/>
    </location>
</feature>
<evidence type="ECO:0000313" key="10">
    <source>
        <dbReference type="Proteomes" id="UP000290567"/>
    </source>
</evidence>
<feature type="transmembrane region" description="Helical" evidence="8">
    <location>
        <begin position="75"/>
        <end position="96"/>
    </location>
</feature>
<name>A0A4P5PTG4_9ENTE</name>
<dbReference type="GO" id="GO:0005886">
    <property type="term" value="C:plasma membrane"/>
    <property type="evidence" value="ECO:0007669"/>
    <property type="project" value="UniProtKB-SubCell"/>
</dbReference>
<evidence type="ECO:0000256" key="1">
    <source>
        <dbReference type="ARBA" id="ARBA00004651"/>
    </source>
</evidence>
<dbReference type="EMBL" id="BJCC01000038">
    <property type="protein sequence ID" value="GCF95803.1"/>
    <property type="molecule type" value="Genomic_DNA"/>
</dbReference>
<dbReference type="InterPro" id="IPR007227">
    <property type="entry name" value="Cell_shape_determining_MreD"/>
</dbReference>
<comment type="similarity">
    <text evidence="2">Belongs to the MreD family.</text>
</comment>
<sequence>MIEKRYLKYAAPFLLFFSFLFDTHATRLMTHWTDDRYIANLHLLILLLLVLSEVLEKGFLMKTMIVLGIVYDLYYIGIIGIYAVIFPVLVALIYFFKTVINKNLLTLFFSMIILVTLFELGSLTIQLIFQLVMVDNQFFVTRFLGPTLLLNMIAFVIFILPLQKVFLDKSMKRIKFQRVHRKSE</sequence>
<feature type="transmembrane region" description="Helical" evidence="8">
    <location>
        <begin position="37"/>
        <end position="55"/>
    </location>
</feature>
<keyword evidence="5" id="KW-0133">Cell shape</keyword>
<dbReference type="NCBIfam" id="TIGR03426">
    <property type="entry name" value="shape_MreD"/>
    <property type="match status" value="1"/>
</dbReference>
<comment type="subcellular location">
    <subcellularLocation>
        <location evidence="1">Cell membrane</location>
        <topology evidence="1">Multi-pass membrane protein</topology>
    </subcellularLocation>
</comment>